<keyword evidence="6" id="KW-0016">Alginate biosynthesis</keyword>
<organism evidence="9 10">
    <name type="scientific">Faecalibacterium prausnitzii</name>
    <dbReference type="NCBI Taxonomy" id="853"/>
    <lineage>
        <taxon>Bacteria</taxon>
        <taxon>Bacillati</taxon>
        <taxon>Bacillota</taxon>
        <taxon>Clostridia</taxon>
        <taxon>Eubacteriales</taxon>
        <taxon>Oscillospiraceae</taxon>
        <taxon>Faecalibacterium</taxon>
    </lineage>
</organism>
<dbReference type="GO" id="GO:0042121">
    <property type="term" value="P:alginic acid biosynthetic process"/>
    <property type="evidence" value="ECO:0007669"/>
    <property type="project" value="UniProtKB-UniPathway"/>
</dbReference>
<feature type="domain" description="AlgX/AlgJ SGNH hydrolase-like" evidence="8">
    <location>
        <begin position="132"/>
        <end position="311"/>
    </location>
</feature>
<evidence type="ECO:0000256" key="5">
    <source>
        <dbReference type="ARBA" id="ARBA00022764"/>
    </source>
</evidence>
<dbReference type="EMBL" id="NMTW01000044">
    <property type="protein sequence ID" value="PDX75066.1"/>
    <property type="molecule type" value="Genomic_DNA"/>
</dbReference>
<name>A0A2A7A7G5_9FIRM</name>
<accession>A0A2A7A7G5</accession>
<evidence type="ECO:0000256" key="2">
    <source>
        <dbReference type="ARBA" id="ARBA00005182"/>
    </source>
</evidence>
<evidence type="ECO:0000256" key="4">
    <source>
        <dbReference type="ARBA" id="ARBA00022729"/>
    </source>
</evidence>
<comment type="caution">
    <text evidence="9">The sequence shown here is derived from an EMBL/GenBank/DDBJ whole genome shotgun (WGS) entry which is preliminary data.</text>
</comment>
<dbReference type="Proteomes" id="UP000220157">
    <property type="component" value="Unassembled WGS sequence"/>
</dbReference>
<evidence type="ECO:0000259" key="8">
    <source>
        <dbReference type="Pfam" id="PF16822"/>
    </source>
</evidence>
<dbReference type="AlphaFoldDB" id="A0A2A7A7G5"/>
<feature type="transmembrane region" description="Helical" evidence="7">
    <location>
        <begin position="44"/>
        <end position="66"/>
    </location>
</feature>
<keyword evidence="5" id="KW-0574">Periplasm</keyword>
<dbReference type="InterPro" id="IPR031811">
    <property type="entry name" value="ALGX/ALGJ_SGNH-like"/>
</dbReference>
<comment type="pathway">
    <text evidence="2">Glycan biosynthesis; alginate biosynthesis.</text>
</comment>
<keyword evidence="3" id="KW-0808">Transferase</keyword>
<evidence type="ECO:0000313" key="9">
    <source>
        <dbReference type="EMBL" id="PDX75066.1"/>
    </source>
</evidence>
<sequence length="481" mass="53592">MPSGTELCRGAGAFAGGYPASVGCILCAFYLFPVLRWKMQVKKLGYILFVGVIATICILPVAVMPWQTEKAVGNEQLASFPELRKEDGSFNTGILNEFSDYFADHFGFRHEMITLNDQLTGTVLKTLDSSSVLLGKDDWLFYKSTLADYTGAELFTVRQSYAAAHVLGLMQEYCEENGIGFCFTIAPNKNSLYSGQMPARYTAASVRNAQLLQQQMEQQNVRYVDLFKTLSDHEEQLYYRWDSHWNMRGAQLAAQTLLKELKGSEAEFDSCINGKTSPHTGDLYEMVYPAGNETEQDTAYDFTYQYDEKFHSADDITIHTENSAADESIFVYRDSFGINLHPFLAQSYGNACFSRNMPYLLTAVTEEQPDVLLVELLERAPEMPAPERTAVPAADTGTSAKAQRKDSRMEGTFCLTGDLSGQCVDDDSPIYILAETGTYEASPCGEGTQPFTAYLPQNVREQQLKAAFLSDGEWVFCALAD</sequence>
<evidence type="ECO:0000313" key="10">
    <source>
        <dbReference type="Proteomes" id="UP000220157"/>
    </source>
</evidence>
<dbReference type="UniPathway" id="UPA00286"/>
<comment type="subcellular location">
    <subcellularLocation>
        <location evidence="1">Periplasm</location>
    </subcellularLocation>
</comment>
<keyword evidence="7" id="KW-1133">Transmembrane helix</keyword>
<evidence type="ECO:0000256" key="6">
    <source>
        <dbReference type="ARBA" id="ARBA00022841"/>
    </source>
</evidence>
<keyword evidence="7" id="KW-0812">Transmembrane</keyword>
<protein>
    <recommendedName>
        <fullName evidence="8">AlgX/AlgJ SGNH hydrolase-like domain-containing protein</fullName>
    </recommendedName>
</protein>
<gene>
    <name evidence="9" type="ORF">CGS56_11055</name>
</gene>
<dbReference type="SUPFAM" id="SSF52266">
    <property type="entry name" value="SGNH hydrolase"/>
    <property type="match status" value="1"/>
</dbReference>
<dbReference type="GO" id="GO:0042597">
    <property type="term" value="C:periplasmic space"/>
    <property type="evidence" value="ECO:0007669"/>
    <property type="project" value="UniProtKB-SubCell"/>
</dbReference>
<evidence type="ECO:0000256" key="3">
    <source>
        <dbReference type="ARBA" id="ARBA00022679"/>
    </source>
</evidence>
<proteinExistence type="predicted"/>
<feature type="transmembrane region" description="Helical" evidence="7">
    <location>
        <begin position="12"/>
        <end position="32"/>
    </location>
</feature>
<keyword evidence="4" id="KW-0732">Signal</keyword>
<evidence type="ECO:0000256" key="7">
    <source>
        <dbReference type="SAM" id="Phobius"/>
    </source>
</evidence>
<keyword evidence="7" id="KW-0472">Membrane</keyword>
<dbReference type="Gene3D" id="3.40.50.1110">
    <property type="entry name" value="SGNH hydrolase"/>
    <property type="match status" value="1"/>
</dbReference>
<dbReference type="Pfam" id="PF16822">
    <property type="entry name" value="ALGX"/>
    <property type="match status" value="1"/>
</dbReference>
<reference evidence="9 10" key="1">
    <citation type="journal article" date="2017" name="Front. Microbiol.">
        <title>New Insights into the Diversity of the Genus Faecalibacterium.</title>
        <authorList>
            <person name="Benevides L."/>
            <person name="Burman S."/>
            <person name="Martin R."/>
            <person name="Robert V."/>
            <person name="Thomas M."/>
            <person name="Miquel S."/>
            <person name="Chain F."/>
            <person name="Sokol H."/>
            <person name="Bermudez-Humaran L.G."/>
            <person name="Morrison M."/>
            <person name="Langella P."/>
            <person name="Azevedo V.A."/>
            <person name="Chatel J.M."/>
            <person name="Soares S."/>
        </authorList>
    </citation>
    <scope>NUCLEOTIDE SEQUENCE [LARGE SCALE GENOMIC DNA]</scope>
    <source>
        <strain evidence="9 10">CNCM I 4573</strain>
    </source>
</reference>
<dbReference type="GO" id="GO:0016740">
    <property type="term" value="F:transferase activity"/>
    <property type="evidence" value="ECO:0007669"/>
    <property type="project" value="UniProtKB-KW"/>
</dbReference>
<dbReference type="InterPro" id="IPR036514">
    <property type="entry name" value="SGNH_hydro_sf"/>
</dbReference>
<evidence type="ECO:0000256" key="1">
    <source>
        <dbReference type="ARBA" id="ARBA00004418"/>
    </source>
</evidence>